<evidence type="ECO:0000313" key="9">
    <source>
        <dbReference type="EMBL" id="VDN09524.1"/>
    </source>
</evidence>
<protein>
    <recommendedName>
        <fullName evidence="3">ubiquitinyl hydrolase 1</fullName>
        <ecNumber evidence="3">3.4.19.12</ecNumber>
    </recommendedName>
</protein>
<evidence type="ECO:0000256" key="3">
    <source>
        <dbReference type="ARBA" id="ARBA00012759"/>
    </source>
</evidence>
<keyword evidence="7" id="KW-0788">Thiol protease</keyword>
<keyword evidence="4" id="KW-0645">Protease</keyword>
<evidence type="ECO:0000256" key="2">
    <source>
        <dbReference type="ARBA" id="ARBA00009085"/>
    </source>
</evidence>
<evidence type="ECO:0000256" key="1">
    <source>
        <dbReference type="ARBA" id="ARBA00000707"/>
    </source>
</evidence>
<dbReference type="PROSITE" id="PS50235">
    <property type="entry name" value="USP_3"/>
    <property type="match status" value="1"/>
</dbReference>
<dbReference type="GO" id="GO:0004843">
    <property type="term" value="F:cysteine-type deubiquitinase activity"/>
    <property type="evidence" value="ECO:0007669"/>
    <property type="project" value="UniProtKB-EC"/>
</dbReference>
<organism evidence="9 10">
    <name type="scientific">Dibothriocephalus latus</name>
    <name type="common">Fish tapeworm</name>
    <name type="synonym">Diphyllobothrium latum</name>
    <dbReference type="NCBI Taxonomy" id="60516"/>
    <lineage>
        <taxon>Eukaryota</taxon>
        <taxon>Metazoa</taxon>
        <taxon>Spiralia</taxon>
        <taxon>Lophotrochozoa</taxon>
        <taxon>Platyhelminthes</taxon>
        <taxon>Cestoda</taxon>
        <taxon>Eucestoda</taxon>
        <taxon>Diphyllobothriidea</taxon>
        <taxon>Diphyllobothriidae</taxon>
        <taxon>Dibothriocephalus</taxon>
    </lineage>
</organism>
<name>A0A3P7KY64_DIBLA</name>
<proteinExistence type="inferred from homology"/>
<dbReference type="InterPro" id="IPR038765">
    <property type="entry name" value="Papain-like_cys_pep_sf"/>
</dbReference>
<dbReference type="OrthoDB" id="6241408at2759"/>
<feature type="domain" description="USP" evidence="8">
    <location>
        <begin position="1"/>
        <end position="311"/>
    </location>
</feature>
<sequence>MVLLDALQEDLNKVQLKPYIELKDADSRTDDDVADEVWTRYKKRNDSVIVDLFYGLLKLTVFCPACKYIFRAFDPFASLSLPLDVVLTNAIIFCSNDKLQRIRCRIYVPPRCSLENLLPYFNLARQPDDGCKYVIANIYGHYLRILEPEDILNFREWSYKLFAFEVPSVEDSTVRTTNCTNESNVNPSETLCDKVLQVLNAHLDKEEVKEQAEKEVYKILVIRVPSRFFELNHTDELHQKLDLDLCLKLFTTKEILSAQSPWYCKKCKEPRQASKKFDFWRLPEVLIIHLKRFRTMFPMEKINEFVDFPVE</sequence>
<gene>
    <name evidence="9" type="ORF">DILT_LOCUS5355</name>
</gene>
<reference evidence="9 10" key="1">
    <citation type="submission" date="2018-11" db="EMBL/GenBank/DDBJ databases">
        <authorList>
            <consortium name="Pathogen Informatics"/>
        </authorList>
    </citation>
    <scope>NUCLEOTIDE SEQUENCE [LARGE SCALE GENOMIC DNA]</scope>
</reference>
<evidence type="ECO:0000256" key="6">
    <source>
        <dbReference type="ARBA" id="ARBA00022801"/>
    </source>
</evidence>
<keyword evidence="10" id="KW-1185">Reference proteome</keyword>
<comment type="similarity">
    <text evidence="2">Belongs to the peptidase C19 family.</text>
</comment>
<dbReference type="EC" id="3.4.19.12" evidence="3"/>
<keyword evidence="6" id="KW-0378">Hydrolase</keyword>
<evidence type="ECO:0000256" key="7">
    <source>
        <dbReference type="ARBA" id="ARBA00022807"/>
    </source>
</evidence>
<dbReference type="InterPro" id="IPR001394">
    <property type="entry name" value="Peptidase_C19_UCH"/>
</dbReference>
<dbReference type="AlphaFoldDB" id="A0A3P7KY64"/>
<dbReference type="GO" id="GO:0006508">
    <property type="term" value="P:proteolysis"/>
    <property type="evidence" value="ECO:0007669"/>
    <property type="project" value="UniProtKB-KW"/>
</dbReference>
<dbReference type="PANTHER" id="PTHR21646">
    <property type="entry name" value="UBIQUITIN CARBOXYL-TERMINAL HYDROLASE"/>
    <property type="match status" value="1"/>
</dbReference>
<accession>A0A3P7KY64</accession>
<dbReference type="SUPFAM" id="SSF54001">
    <property type="entry name" value="Cysteine proteinases"/>
    <property type="match status" value="1"/>
</dbReference>
<dbReference type="Pfam" id="PF00443">
    <property type="entry name" value="UCH"/>
    <property type="match status" value="1"/>
</dbReference>
<dbReference type="PANTHER" id="PTHR21646:SF24">
    <property type="entry name" value="UBIQUITIN CARBOXYL-TERMINAL HYDROLASE"/>
    <property type="match status" value="1"/>
</dbReference>
<keyword evidence="5" id="KW-0833">Ubl conjugation pathway</keyword>
<comment type="catalytic activity">
    <reaction evidence="1">
        <text>Thiol-dependent hydrolysis of ester, thioester, amide, peptide and isopeptide bonds formed by the C-terminal Gly of ubiquitin (a 76-residue protein attached to proteins as an intracellular targeting signal).</text>
        <dbReference type="EC" id="3.4.19.12"/>
    </reaction>
</comment>
<dbReference type="EMBL" id="UYRU01047238">
    <property type="protein sequence ID" value="VDN09524.1"/>
    <property type="molecule type" value="Genomic_DNA"/>
</dbReference>
<evidence type="ECO:0000256" key="4">
    <source>
        <dbReference type="ARBA" id="ARBA00022670"/>
    </source>
</evidence>
<dbReference type="Gene3D" id="3.90.70.10">
    <property type="entry name" value="Cysteine proteinases"/>
    <property type="match status" value="2"/>
</dbReference>
<dbReference type="Proteomes" id="UP000281553">
    <property type="component" value="Unassembled WGS sequence"/>
</dbReference>
<dbReference type="GO" id="GO:0016579">
    <property type="term" value="P:protein deubiquitination"/>
    <property type="evidence" value="ECO:0007669"/>
    <property type="project" value="InterPro"/>
</dbReference>
<dbReference type="InterPro" id="IPR050185">
    <property type="entry name" value="Ub_carboxyl-term_hydrolase"/>
</dbReference>
<dbReference type="InterPro" id="IPR028889">
    <property type="entry name" value="USP"/>
</dbReference>
<evidence type="ECO:0000256" key="5">
    <source>
        <dbReference type="ARBA" id="ARBA00022786"/>
    </source>
</evidence>
<evidence type="ECO:0000313" key="10">
    <source>
        <dbReference type="Proteomes" id="UP000281553"/>
    </source>
</evidence>
<evidence type="ECO:0000259" key="8">
    <source>
        <dbReference type="PROSITE" id="PS50235"/>
    </source>
</evidence>